<dbReference type="EMBL" id="MN635785">
    <property type="protein sequence ID" value="QPZ94320.1"/>
    <property type="molecule type" value="Genomic_DNA"/>
</dbReference>
<reference evidence="1" key="1">
    <citation type="submission" date="2019-10" db="EMBL/GenBank/DDBJ databases">
        <title>The complete Mitochondrial Genome of Chrysopogon zizanioides.</title>
        <authorList>
            <person name="Yang S."/>
            <person name="Zhang J."/>
            <person name="Liu J."/>
            <person name="Yao L."/>
            <person name="Duan P."/>
            <person name="Chen J."/>
        </authorList>
    </citation>
    <scope>NUCLEOTIDE SEQUENCE</scope>
</reference>
<name>A0A7T3RB30_9POAL</name>
<sequence>MLLAKLCLYLRKNWRHSSIHSNTTYSEVSHVIRCLLKGGYTFSRRRWSIRDPTKPDKLWPIGALDAVIVEAMARLLCLEMDSIYHLNSREYGVARGARSFFASVSRWPEMAWMVKFSIVECRSGIDHHLLGNFLREHLGEENSGFVDLVLRFLVRGKKYRCQSIGIPHLYLPSSNPMLSSPA</sequence>
<dbReference type="RefSeq" id="YP_010131800.1">
    <property type="nucleotide sequence ID" value="NC_056367.1"/>
</dbReference>
<keyword evidence="1" id="KW-0496">Mitochondrion</keyword>
<organism evidence="1">
    <name type="scientific">Chrysopogon zizanioides</name>
    <name type="common">vetiver</name>
    <dbReference type="NCBI Taxonomy" id="167337"/>
    <lineage>
        <taxon>Eukaryota</taxon>
        <taxon>Viridiplantae</taxon>
        <taxon>Streptophyta</taxon>
        <taxon>Embryophyta</taxon>
        <taxon>Tracheophyta</taxon>
        <taxon>Spermatophyta</taxon>
        <taxon>Magnoliopsida</taxon>
        <taxon>Liliopsida</taxon>
        <taxon>Poales</taxon>
        <taxon>Poaceae</taxon>
        <taxon>PACMAD clade</taxon>
        <taxon>Panicoideae</taxon>
        <taxon>Andropogonodae</taxon>
        <taxon>Andropogoneae</taxon>
        <taxon>Chrysopogoninae</taxon>
        <taxon>Chrysopogon</taxon>
    </lineage>
</organism>
<proteinExistence type="predicted"/>
<dbReference type="GeneID" id="65341224"/>
<protein>
    <submittedName>
        <fullName evidence="1">Uncharacterized protein</fullName>
    </submittedName>
</protein>
<accession>A0A7T3RB30</accession>
<gene>
    <name evidence="1" type="primary">ORF182</name>
</gene>
<dbReference type="AlphaFoldDB" id="A0A7T3RB30"/>
<evidence type="ECO:0000313" key="1">
    <source>
        <dbReference type="EMBL" id="QPZ94320.1"/>
    </source>
</evidence>
<geneLocation type="mitochondrion" evidence="1"/>